<dbReference type="Proteomes" id="UP000000238">
    <property type="component" value="Chromosome"/>
</dbReference>
<feature type="domain" description="HTH araC/xylS-type" evidence="4">
    <location>
        <begin position="201"/>
        <end position="298"/>
    </location>
</feature>
<reference evidence="5 6" key="1">
    <citation type="journal article" date="2005" name="Nucleic Acids Res.">
        <title>Genomic blueprint of Hahella chejuensis, a marine microbe producing an algicidal agent.</title>
        <authorList>
            <person name="Jeong H."/>
            <person name="Yim J.H."/>
            <person name="Lee C."/>
            <person name="Choi S.-H."/>
            <person name="Park Y.K."/>
            <person name="Yoon S.H."/>
            <person name="Hur C.-G."/>
            <person name="Kang H.-Y."/>
            <person name="Kim D."/>
            <person name="Lee H.H."/>
            <person name="Park K.H."/>
            <person name="Park S.-H."/>
            <person name="Park H.-S."/>
            <person name="Lee H.K."/>
            <person name="Oh T.K."/>
            <person name="Kim J.F."/>
        </authorList>
    </citation>
    <scope>NUCLEOTIDE SEQUENCE [LARGE SCALE GENOMIC DNA]</scope>
    <source>
        <strain evidence="5 6">KCTC 2396</strain>
    </source>
</reference>
<dbReference type="SMART" id="SM00342">
    <property type="entry name" value="HTH_ARAC"/>
    <property type="match status" value="1"/>
</dbReference>
<dbReference type="InterPro" id="IPR018060">
    <property type="entry name" value="HTH_AraC"/>
</dbReference>
<organism evidence="5 6">
    <name type="scientific">Hahella chejuensis (strain KCTC 2396)</name>
    <dbReference type="NCBI Taxonomy" id="349521"/>
    <lineage>
        <taxon>Bacteria</taxon>
        <taxon>Pseudomonadati</taxon>
        <taxon>Pseudomonadota</taxon>
        <taxon>Gammaproteobacteria</taxon>
        <taxon>Oceanospirillales</taxon>
        <taxon>Hahellaceae</taxon>
        <taxon>Hahella</taxon>
    </lineage>
</organism>
<sequence>MTRAIAIAAREPRELIENRVSFAGPNSELSVYDTYLPAQRVGLSADELLYCGMISGRKILHGRDDYTAEFLPQESFVMAPGETISIDFPDAELDRPTSCLTVEISRTRVDSICSHMNKVAPLHKDFEEWRYRTETLIHTPHTQATQALLERMIATFSENGPDRDILIDLGVSELVVRMLRQQTRAFLLGACERQPDINGLAAALSHIQKHITQPLDIDQLCKIACMSRSRFFTEFKSHFGCTPAEFQQQLRLQRAGERLRQGESVTRVCFDLGYRNLSHFSRRFQRQYGRSPSQYQKQLTFT</sequence>
<name>Q2SKY5_HAHCH</name>
<dbReference type="PANTHER" id="PTHR46796">
    <property type="entry name" value="HTH-TYPE TRANSCRIPTIONAL ACTIVATOR RHAS-RELATED"/>
    <property type="match status" value="1"/>
</dbReference>
<dbReference type="SUPFAM" id="SSF46689">
    <property type="entry name" value="Homeodomain-like"/>
    <property type="match status" value="2"/>
</dbReference>
<protein>
    <submittedName>
        <fullName evidence="5">AraC-type DNA-binding domain-containing protein</fullName>
    </submittedName>
</protein>
<evidence type="ECO:0000256" key="1">
    <source>
        <dbReference type="ARBA" id="ARBA00023015"/>
    </source>
</evidence>
<dbReference type="STRING" id="349521.HCH_01851"/>
<dbReference type="HOGENOM" id="CLU_000445_88_7_6"/>
<dbReference type="Pfam" id="PF12833">
    <property type="entry name" value="HTH_18"/>
    <property type="match status" value="1"/>
</dbReference>
<dbReference type="KEGG" id="hch:HCH_01851"/>
<dbReference type="InterPro" id="IPR009594">
    <property type="entry name" value="Tscrpt_reg_HTH_AraC_N"/>
</dbReference>
<dbReference type="PANTHER" id="PTHR46796:SF13">
    <property type="entry name" value="HTH-TYPE TRANSCRIPTIONAL ACTIVATOR RHAS"/>
    <property type="match status" value="1"/>
</dbReference>
<dbReference type="Gene3D" id="1.10.10.60">
    <property type="entry name" value="Homeodomain-like"/>
    <property type="match status" value="1"/>
</dbReference>
<dbReference type="PROSITE" id="PS01124">
    <property type="entry name" value="HTH_ARAC_FAMILY_2"/>
    <property type="match status" value="1"/>
</dbReference>
<dbReference type="GO" id="GO:0043565">
    <property type="term" value="F:sequence-specific DNA binding"/>
    <property type="evidence" value="ECO:0007669"/>
    <property type="project" value="InterPro"/>
</dbReference>
<evidence type="ECO:0000313" key="6">
    <source>
        <dbReference type="Proteomes" id="UP000000238"/>
    </source>
</evidence>
<dbReference type="EMBL" id="CP000155">
    <property type="protein sequence ID" value="ABC28689.1"/>
    <property type="molecule type" value="Genomic_DNA"/>
</dbReference>
<dbReference type="Pfam" id="PF06719">
    <property type="entry name" value="AraC_N"/>
    <property type="match status" value="1"/>
</dbReference>
<dbReference type="GO" id="GO:0003700">
    <property type="term" value="F:DNA-binding transcription factor activity"/>
    <property type="evidence" value="ECO:0007669"/>
    <property type="project" value="InterPro"/>
</dbReference>
<keyword evidence="3" id="KW-0804">Transcription</keyword>
<proteinExistence type="predicted"/>
<evidence type="ECO:0000313" key="5">
    <source>
        <dbReference type="EMBL" id="ABC28689.1"/>
    </source>
</evidence>
<keyword evidence="1" id="KW-0805">Transcription regulation</keyword>
<dbReference type="PRINTS" id="PR00032">
    <property type="entry name" value="HTHARAC"/>
</dbReference>
<dbReference type="InterPro" id="IPR009057">
    <property type="entry name" value="Homeodomain-like_sf"/>
</dbReference>
<gene>
    <name evidence="5" type="ordered locus">HCH_01851</name>
</gene>
<dbReference type="InterPro" id="IPR020449">
    <property type="entry name" value="Tscrpt_reg_AraC-type_HTH"/>
</dbReference>
<evidence type="ECO:0000256" key="2">
    <source>
        <dbReference type="ARBA" id="ARBA00023125"/>
    </source>
</evidence>
<dbReference type="InterPro" id="IPR050204">
    <property type="entry name" value="AraC_XylS_family_regulators"/>
</dbReference>
<evidence type="ECO:0000259" key="4">
    <source>
        <dbReference type="PROSITE" id="PS01124"/>
    </source>
</evidence>
<accession>Q2SKY5</accession>
<dbReference type="AlphaFoldDB" id="Q2SKY5"/>
<keyword evidence="6" id="KW-1185">Reference proteome</keyword>
<dbReference type="RefSeq" id="WP_011395761.1">
    <property type="nucleotide sequence ID" value="NC_007645.1"/>
</dbReference>
<keyword evidence="2 5" id="KW-0238">DNA-binding</keyword>
<dbReference type="eggNOG" id="COG2207">
    <property type="taxonomic scope" value="Bacteria"/>
</dbReference>
<evidence type="ECO:0000256" key="3">
    <source>
        <dbReference type="ARBA" id="ARBA00023163"/>
    </source>
</evidence>